<evidence type="ECO:0000256" key="2">
    <source>
        <dbReference type="ARBA" id="ARBA00022676"/>
    </source>
</evidence>
<dbReference type="GO" id="GO:0008417">
    <property type="term" value="F:fucosyltransferase activity"/>
    <property type="evidence" value="ECO:0007669"/>
    <property type="project" value="InterPro"/>
</dbReference>
<feature type="domain" description="Fucosyltransferase C-terminal" evidence="4">
    <location>
        <begin position="2"/>
        <end position="116"/>
    </location>
</feature>
<sequence>MVVSNPKAIKRIEFFNTLSKIKRVDSGGAVLNNVGGRVKDKMEFINDYKFVISFENESQDGYTTEKILEPIFKDCIPIYWGNKWVHEDFNPARFINYHDFNSEEELIQKLIEIDQNFDLGVDMISQAVFATEKQDWNIERKHILLMIESVLKLKKKPIAKTFTGNFYYLKIKLKSVKKKLKNTLVK</sequence>
<dbReference type="AlphaFoldDB" id="H7FM83"/>
<dbReference type="Gene3D" id="3.40.50.11660">
    <property type="entry name" value="Glycosyl transferase family 10, C-terminal domain"/>
    <property type="match status" value="1"/>
</dbReference>
<organism evidence="5 6">
    <name type="scientific">Flavobacterium frigoris (strain PS1)</name>
    <dbReference type="NCBI Taxonomy" id="1086011"/>
    <lineage>
        <taxon>Bacteria</taxon>
        <taxon>Pseudomonadati</taxon>
        <taxon>Bacteroidota</taxon>
        <taxon>Flavobacteriia</taxon>
        <taxon>Flavobacteriales</taxon>
        <taxon>Flavobacteriaceae</taxon>
        <taxon>Flavobacterium</taxon>
    </lineage>
</organism>
<proteinExistence type="inferred from homology"/>
<evidence type="ECO:0000313" key="5">
    <source>
        <dbReference type="EMBL" id="EIA10421.1"/>
    </source>
</evidence>
<keyword evidence="6" id="KW-1185">Reference proteome</keyword>
<dbReference type="InterPro" id="IPR001503">
    <property type="entry name" value="Glyco_trans_10"/>
</dbReference>
<evidence type="ECO:0000256" key="1">
    <source>
        <dbReference type="ARBA" id="ARBA00008919"/>
    </source>
</evidence>
<gene>
    <name evidence="5" type="ORF">HJ01_00281</name>
</gene>
<dbReference type="Proteomes" id="UP000005566">
    <property type="component" value="Unassembled WGS sequence"/>
</dbReference>
<dbReference type="SUPFAM" id="SSF53756">
    <property type="entry name" value="UDP-Glycosyltransferase/glycogen phosphorylase"/>
    <property type="match status" value="1"/>
</dbReference>
<dbReference type="PANTHER" id="PTHR11929">
    <property type="entry name" value="ALPHA- 1,3 -FUCOSYLTRANSFERASE"/>
    <property type="match status" value="1"/>
</dbReference>
<dbReference type="eggNOG" id="ENOG502Z8NG">
    <property type="taxonomic scope" value="Bacteria"/>
</dbReference>
<comment type="caution">
    <text evidence="5">The sequence shown here is derived from an EMBL/GenBank/DDBJ whole genome shotgun (WGS) entry which is preliminary data.</text>
</comment>
<dbReference type="Pfam" id="PF00852">
    <property type="entry name" value="Glyco_transf_10"/>
    <property type="match status" value="1"/>
</dbReference>
<dbReference type="PATRIC" id="fig|1086011.3.peg.275"/>
<name>H7FM83_FLAFP</name>
<reference evidence="5 6" key="1">
    <citation type="journal article" date="2014" name="Acta Crystallogr. D">
        <title>Structure-based characterization and antifreeze properties of a hyperactive ice-binding protein from the Antarctic bacterium Flavobacterium frigoris PS1.</title>
        <authorList>
            <person name="Do H."/>
            <person name="Kim S.J."/>
            <person name="Kim H.J."/>
            <person name="Lee J.H."/>
        </authorList>
    </citation>
    <scope>NUCLEOTIDE SEQUENCE [LARGE SCALE GENOMIC DNA]</scope>
    <source>
        <strain evidence="5 6">PS1</strain>
    </source>
</reference>
<dbReference type="STRING" id="1086011.HJ01_00281"/>
<protein>
    <submittedName>
        <fullName evidence="5">Alpha (1,3)-fucosyltransferase</fullName>
    </submittedName>
</protein>
<dbReference type="PANTHER" id="PTHR11929:SF194">
    <property type="entry name" value="ALPHA-(1,3)-FUCOSYLTRANSFERASE 10"/>
    <property type="match status" value="1"/>
</dbReference>
<keyword evidence="3" id="KW-0808">Transferase</keyword>
<comment type="similarity">
    <text evidence="1">Belongs to the glycosyltransferase 10 family.</text>
</comment>
<dbReference type="InterPro" id="IPR055270">
    <property type="entry name" value="Glyco_tran_10_C"/>
</dbReference>
<dbReference type="GO" id="GO:0016020">
    <property type="term" value="C:membrane"/>
    <property type="evidence" value="ECO:0007669"/>
    <property type="project" value="InterPro"/>
</dbReference>
<evidence type="ECO:0000256" key="3">
    <source>
        <dbReference type="ARBA" id="ARBA00022679"/>
    </source>
</evidence>
<accession>H7FM83</accession>
<evidence type="ECO:0000313" key="6">
    <source>
        <dbReference type="Proteomes" id="UP000005566"/>
    </source>
</evidence>
<keyword evidence="2" id="KW-0328">Glycosyltransferase</keyword>
<dbReference type="EMBL" id="AHKF01000006">
    <property type="protein sequence ID" value="EIA10421.1"/>
    <property type="molecule type" value="Genomic_DNA"/>
</dbReference>
<evidence type="ECO:0000259" key="4">
    <source>
        <dbReference type="Pfam" id="PF00852"/>
    </source>
</evidence>
<dbReference type="InterPro" id="IPR038577">
    <property type="entry name" value="GT10-like_C_sf"/>
</dbReference>